<dbReference type="Proteomes" id="UP001558613">
    <property type="component" value="Unassembled WGS sequence"/>
</dbReference>
<comment type="caution">
    <text evidence="1">The sequence shown here is derived from an EMBL/GenBank/DDBJ whole genome shotgun (WGS) entry which is preliminary data.</text>
</comment>
<organism evidence="1 2">
    <name type="scientific">Cirrhinus molitorella</name>
    <name type="common">mud carp</name>
    <dbReference type="NCBI Taxonomy" id="172907"/>
    <lineage>
        <taxon>Eukaryota</taxon>
        <taxon>Metazoa</taxon>
        <taxon>Chordata</taxon>
        <taxon>Craniata</taxon>
        <taxon>Vertebrata</taxon>
        <taxon>Euteleostomi</taxon>
        <taxon>Actinopterygii</taxon>
        <taxon>Neopterygii</taxon>
        <taxon>Teleostei</taxon>
        <taxon>Ostariophysi</taxon>
        <taxon>Cypriniformes</taxon>
        <taxon>Cyprinidae</taxon>
        <taxon>Labeoninae</taxon>
        <taxon>Labeonini</taxon>
        <taxon>Cirrhinus</taxon>
    </lineage>
</organism>
<proteinExistence type="predicted"/>
<evidence type="ECO:0000313" key="1">
    <source>
        <dbReference type="EMBL" id="KAL1275529.1"/>
    </source>
</evidence>
<gene>
    <name evidence="1" type="ORF">QQF64_035152</name>
</gene>
<name>A0ABR3NF66_9TELE</name>
<protein>
    <submittedName>
        <fullName evidence="1">Uncharacterized protein</fullName>
    </submittedName>
</protein>
<sequence>MEHSRQLVIFDNSQRLSEMLSEALQSAKRNGAALVERNGSKKSLSEMVPLLRLKQEQQTLNLCWSWDDSWEKMMKMTFEICCGEILQRCVEVNGICVVQPWMQRLKNSVFWISTILEPLCKLWRGKEAVINHLLSPNRRLHVFCLSVGCPSSFG</sequence>
<dbReference type="EMBL" id="JAYMGO010000004">
    <property type="protein sequence ID" value="KAL1275529.1"/>
    <property type="molecule type" value="Genomic_DNA"/>
</dbReference>
<evidence type="ECO:0000313" key="2">
    <source>
        <dbReference type="Proteomes" id="UP001558613"/>
    </source>
</evidence>
<reference evidence="1 2" key="1">
    <citation type="submission" date="2023-09" db="EMBL/GenBank/DDBJ databases">
        <authorList>
            <person name="Wang M."/>
        </authorList>
    </citation>
    <scope>NUCLEOTIDE SEQUENCE [LARGE SCALE GENOMIC DNA]</scope>
    <source>
        <strain evidence="1">GT-2023</strain>
        <tissue evidence="1">Liver</tissue>
    </source>
</reference>
<keyword evidence="2" id="KW-1185">Reference proteome</keyword>
<accession>A0ABR3NF66</accession>